<feature type="compositionally biased region" description="Polar residues" evidence="1">
    <location>
        <begin position="193"/>
        <end position="210"/>
    </location>
</feature>
<comment type="caution">
    <text evidence="2">The sequence shown here is derived from an EMBL/GenBank/DDBJ whole genome shotgun (WGS) entry which is preliminary data.</text>
</comment>
<feature type="region of interest" description="Disordered" evidence="1">
    <location>
        <begin position="63"/>
        <end position="184"/>
    </location>
</feature>
<dbReference type="EMBL" id="JXXN02002866">
    <property type="protein sequence ID" value="THD22285.1"/>
    <property type="molecule type" value="Genomic_DNA"/>
</dbReference>
<evidence type="ECO:0000256" key="1">
    <source>
        <dbReference type="SAM" id="MobiDB-lite"/>
    </source>
</evidence>
<organism evidence="2 3">
    <name type="scientific">Fasciola hepatica</name>
    <name type="common">Liver fluke</name>
    <dbReference type="NCBI Taxonomy" id="6192"/>
    <lineage>
        <taxon>Eukaryota</taxon>
        <taxon>Metazoa</taxon>
        <taxon>Spiralia</taxon>
        <taxon>Lophotrochozoa</taxon>
        <taxon>Platyhelminthes</taxon>
        <taxon>Trematoda</taxon>
        <taxon>Digenea</taxon>
        <taxon>Plagiorchiida</taxon>
        <taxon>Echinostomata</taxon>
        <taxon>Echinostomatoidea</taxon>
        <taxon>Fasciolidae</taxon>
        <taxon>Fasciola</taxon>
    </lineage>
</organism>
<feature type="compositionally biased region" description="Basic and acidic residues" evidence="1">
    <location>
        <begin position="132"/>
        <end position="153"/>
    </location>
</feature>
<feature type="compositionally biased region" description="Polar residues" evidence="1">
    <location>
        <begin position="17"/>
        <end position="38"/>
    </location>
</feature>
<dbReference type="AlphaFoldDB" id="A0A4E0R5A7"/>
<feature type="compositionally biased region" description="Polar residues" evidence="1">
    <location>
        <begin position="72"/>
        <end position="90"/>
    </location>
</feature>
<protein>
    <submittedName>
        <fullName evidence="2">Uncharacterized protein</fullName>
    </submittedName>
</protein>
<sequence>DSPALDRNEAVRDSPRQELSSSISQRPSFTKGTRSQGDLKSAPKLQVIANQVETAKPIVVPRLSMKERLPQPNMSSTPKTPVIIDSNQSMESEDRPTRRVPKVSPKYWKNRSKSPGRIPPRIKRINAAPYRRRPDFRRMDRIPADKDSSDVDRHLKRSRLLRSRYPPPPTLRSLGPLTSDNSSTPSVIVLSEQEQNNVEPSPPVQYNSLPDQPILPITNSVVRLGTDESPPYFYDNPPPAVVRQQFDLNPNYKIYIPEESTYTTQLIPPLIDQERIPRYIRAQYGDPPPYSTLWK</sequence>
<keyword evidence="3" id="KW-1185">Reference proteome</keyword>
<evidence type="ECO:0000313" key="3">
    <source>
        <dbReference type="Proteomes" id="UP000230066"/>
    </source>
</evidence>
<dbReference type="Proteomes" id="UP000230066">
    <property type="component" value="Unassembled WGS sequence"/>
</dbReference>
<feature type="region of interest" description="Disordered" evidence="1">
    <location>
        <begin position="1"/>
        <end position="42"/>
    </location>
</feature>
<feature type="compositionally biased region" description="Basic residues" evidence="1">
    <location>
        <begin position="108"/>
        <end position="131"/>
    </location>
</feature>
<evidence type="ECO:0000313" key="2">
    <source>
        <dbReference type="EMBL" id="THD22285.1"/>
    </source>
</evidence>
<feature type="compositionally biased region" description="Basic and acidic residues" evidence="1">
    <location>
        <begin position="1"/>
        <end position="16"/>
    </location>
</feature>
<gene>
    <name evidence="2" type="ORF">D915_007117</name>
</gene>
<reference evidence="2" key="1">
    <citation type="submission" date="2019-03" db="EMBL/GenBank/DDBJ databases">
        <title>Improved annotation for the trematode Fasciola hepatica.</title>
        <authorList>
            <person name="Choi Y.-J."/>
            <person name="Martin J."/>
            <person name="Mitreva M."/>
        </authorList>
    </citation>
    <scope>NUCLEOTIDE SEQUENCE [LARGE SCALE GENOMIC DNA]</scope>
</reference>
<accession>A0A4E0R5A7</accession>
<feature type="region of interest" description="Disordered" evidence="1">
    <location>
        <begin position="193"/>
        <end position="212"/>
    </location>
</feature>
<proteinExistence type="predicted"/>
<feature type="non-terminal residue" evidence="2">
    <location>
        <position position="1"/>
    </location>
</feature>
<name>A0A4E0R5A7_FASHE</name>